<dbReference type="RefSeq" id="WP_109359315.1">
    <property type="nucleotide sequence ID" value="NZ_QFRJ01000005.1"/>
</dbReference>
<keyword evidence="4" id="KW-1185">Reference proteome</keyword>
<evidence type="ECO:0000313" key="3">
    <source>
        <dbReference type="EMBL" id="PWH85609.1"/>
    </source>
</evidence>
<dbReference type="AlphaFoldDB" id="A0A2U2XCS8"/>
<dbReference type="Proteomes" id="UP000245370">
    <property type="component" value="Unassembled WGS sequence"/>
</dbReference>
<evidence type="ECO:0000256" key="2">
    <source>
        <dbReference type="SAM" id="SignalP"/>
    </source>
</evidence>
<comment type="caution">
    <text evidence="3">The sequence shown here is derived from an EMBL/GenBank/DDBJ whole genome shotgun (WGS) entry which is preliminary data.</text>
</comment>
<accession>A0A2U2XCS8</accession>
<gene>
    <name evidence="3" type="ORF">DIT68_08200</name>
</gene>
<feature type="chain" id="PRO_5015582820" description="Peptidase S74 domain-containing protein" evidence="2">
    <location>
        <begin position="20"/>
        <end position="336"/>
    </location>
</feature>
<feature type="signal peptide" evidence="2">
    <location>
        <begin position="1"/>
        <end position="19"/>
    </location>
</feature>
<evidence type="ECO:0000256" key="1">
    <source>
        <dbReference type="SAM" id="Coils"/>
    </source>
</evidence>
<dbReference type="OrthoDB" id="9808753at2"/>
<keyword evidence="1" id="KW-0175">Coiled coil</keyword>
<feature type="coiled-coil region" evidence="1">
    <location>
        <begin position="300"/>
        <end position="330"/>
    </location>
</feature>
<reference evidence="3 4" key="2">
    <citation type="submission" date="2018-05" db="EMBL/GenBank/DDBJ databases">
        <authorList>
            <person name="Lanie J.A."/>
            <person name="Ng W.-L."/>
            <person name="Kazmierczak K.M."/>
            <person name="Andrzejewski T.M."/>
            <person name="Davidsen T.M."/>
            <person name="Wayne K.J."/>
            <person name="Tettelin H."/>
            <person name="Glass J.I."/>
            <person name="Rusch D."/>
            <person name="Podicherti R."/>
            <person name="Tsui H.-C.T."/>
            <person name="Winkler M.E."/>
        </authorList>
    </citation>
    <scope>NUCLEOTIDE SEQUENCE [LARGE SCALE GENOMIC DNA]</scope>
    <source>
        <strain evidence="3 4">C305</strain>
    </source>
</reference>
<evidence type="ECO:0000313" key="4">
    <source>
        <dbReference type="Proteomes" id="UP000245370"/>
    </source>
</evidence>
<reference evidence="3 4" key="1">
    <citation type="submission" date="2018-05" db="EMBL/GenBank/DDBJ databases">
        <title>Brumimicrobium oceani sp. nov., isolated from coastal sediment.</title>
        <authorList>
            <person name="Kou Y."/>
        </authorList>
    </citation>
    <scope>NUCLEOTIDE SEQUENCE [LARGE SCALE GENOMIC DNA]</scope>
    <source>
        <strain evidence="3 4">C305</strain>
    </source>
</reference>
<organism evidence="3 4">
    <name type="scientific">Brumimicrobium oceani</name>
    <dbReference type="NCBI Taxonomy" id="2100725"/>
    <lineage>
        <taxon>Bacteria</taxon>
        <taxon>Pseudomonadati</taxon>
        <taxon>Bacteroidota</taxon>
        <taxon>Flavobacteriia</taxon>
        <taxon>Flavobacteriales</taxon>
        <taxon>Crocinitomicaceae</taxon>
        <taxon>Brumimicrobium</taxon>
    </lineage>
</organism>
<dbReference type="EMBL" id="QFRJ01000005">
    <property type="protein sequence ID" value="PWH85609.1"/>
    <property type="molecule type" value="Genomic_DNA"/>
</dbReference>
<keyword evidence="2" id="KW-0732">Signal</keyword>
<protein>
    <recommendedName>
        <fullName evidence="5">Peptidase S74 domain-containing protein</fullName>
    </recommendedName>
</protein>
<name>A0A2U2XCS8_9FLAO</name>
<proteinExistence type="predicted"/>
<evidence type="ECO:0008006" key="5">
    <source>
        <dbReference type="Google" id="ProtNLM"/>
    </source>
</evidence>
<sequence>MKKLISILAIASISVAVNAQYNTSWPLTTSNSIQAGYVGVGTSPTANSNTVLPNFNFQVHGVVDYIGPGLGPGFPSSMSGSLGNDKEISTQNYLKSTINYGKAARIGLTNSITGMTSNDGGLVMMANNNLFFQNLESGNLTLSVPSVGMTFKNSTSRISVGGIEDGTINYAKFSIISTNDNGLSVNTNGSTGMALRLRVTTNSSSLIEGYGVDNTKANFQVTGSGEVYARKYITTLAPFPDYVFQPDYELRTFSELRTFINTNKHLPNMPTAVEVEENGADIGEINRLLVEKVEELTLYILELEERVVEVESSNEEESEMKERITRLEKLILELSK</sequence>